<dbReference type="AlphaFoldDB" id="A0A9P6R4T2"/>
<evidence type="ECO:0000256" key="6">
    <source>
        <dbReference type="SAM" id="SignalP"/>
    </source>
</evidence>
<evidence type="ECO:0000256" key="5">
    <source>
        <dbReference type="ARBA" id="ARBA00023277"/>
    </source>
</evidence>
<evidence type="ECO:0000256" key="3">
    <source>
        <dbReference type="ARBA" id="ARBA00022729"/>
    </source>
</evidence>
<dbReference type="Gene3D" id="3.20.20.370">
    <property type="entry name" value="Glycoside hydrolase/deacetylase"/>
    <property type="match status" value="1"/>
</dbReference>
<keyword evidence="5" id="KW-0119">Carbohydrate metabolism</keyword>
<keyword evidence="2" id="KW-0479">Metal-binding</keyword>
<organism evidence="8 9">
    <name type="scientific">Linnemannia gamsii</name>
    <dbReference type="NCBI Taxonomy" id="64522"/>
    <lineage>
        <taxon>Eukaryota</taxon>
        <taxon>Fungi</taxon>
        <taxon>Fungi incertae sedis</taxon>
        <taxon>Mucoromycota</taxon>
        <taxon>Mortierellomycotina</taxon>
        <taxon>Mortierellomycetes</taxon>
        <taxon>Mortierellales</taxon>
        <taxon>Mortierellaceae</taxon>
        <taxon>Linnemannia</taxon>
    </lineage>
</organism>
<accession>A0A9P6R4T2</accession>
<dbReference type="InterPro" id="IPR002509">
    <property type="entry name" value="NODB_dom"/>
</dbReference>
<dbReference type="GO" id="GO:0005975">
    <property type="term" value="P:carbohydrate metabolic process"/>
    <property type="evidence" value="ECO:0007669"/>
    <property type="project" value="InterPro"/>
</dbReference>
<proteinExistence type="predicted"/>
<dbReference type="Pfam" id="PF01522">
    <property type="entry name" value="Polysacc_deac_1"/>
    <property type="match status" value="1"/>
</dbReference>
<dbReference type="GO" id="GO:0046872">
    <property type="term" value="F:metal ion binding"/>
    <property type="evidence" value="ECO:0007669"/>
    <property type="project" value="UniProtKB-KW"/>
</dbReference>
<dbReference type="EMBL" id="JAAAIN010000869">
    <property type="protein sequence ID" value="KAG0310200.1"/>
    <property type="molecule type" value="Genomic_DNA"/>
</dbReference>
<evidence type="ECO:0000259" key="7">
    <source>
        <dbReference type="PROSITE" id="PS51677"/>
    </source>
</evidence>
<dbReference type="PANTHER" id="PTHR46471">
    <property type="entry name" value="CHITIN DEACETYLASE"/>
    <property type="match status" value="1"/>
</dbReference>
<dbReference type="SUPFAM" id="SSF88713">
    <property type="entry name" value="Glycoside hydrolase/deacetylase"/>
    <property type="match status" value="1"/>
</dbReference>
<dbReference type="InterPro" id="IPR011330">
    <property type="entry name" value="Glyco_hydro/deAcase_b/a-brl"/>
</dbReference>
<protein>
    <recommendedName>
        <fullName evidence="7">NodB homology domain-containing protein</fullName>
    </recommendedName>
</protein>
<dbReference type="GO" id="GO:0016810">
    <property type="term" value="F:hydrolase activity, acting on carbon-nitrogen (but not peptide) bonds"/>
    <property type="evidence" value="ECO:0007669"/>
    <property type="project" value="InterPro"/>
</dbReference>
<comment type="cofactor">
    <cofactor evidence="1">
        <name>Co(2+)</name>
        <dbReference type="ChEBI" id="CHEBI:48828"/>
    </cofactor>
</comment>
<feature type="domain" description="NodB homology" evidence="7">
    <location>
        <begin position="71"/>
        <end position="252"/>
    </location>
</feature>
<dbReference type="OrthoDB" id="407355at2759"/>
<evidence type="ECO:0000313" key="9">
    <source>
        <dbReference type="Proteomes" id="UP000823405"/>
    </source>
</evidence>
<dbReference type="PROSITE" id="PS51677">
    <property type="entry name" value="NODB"/>
    <property type="match status" value="1"/>
</dbReference>
<evidence type="ECO:0000256" key="4">
    <source>
        <dbReference type="ARBA" id="ARBA00022801"/>
    </source>
</evidence>
<evidence type="ECO:0000313" key="8">
    <source>
        <dbReference type="EMBL" id="KAG0310200.1"/>
    </source>
</evidence>
<reference evidence="8" key="1">
    <citation type="journal article" date="2020" name="Fungal Divers.">
        <title>Resolving the Mortierellaceae phylogeny through synthesis of multi-gene phylogenetics and phylogenomics.</title>
        <authorList>
            <person name="Vandepol N."/>
            <person name="Liber J."/>
            <person name="Desiro A."/>
            <person name="Na H."/>
            <person name="Kennedy M."/>
            <person name="Barry K."/>
            <person name="Grigoriev I.V."/>
            <person name="Miller A.N."/>
            <person name="O'Donnell K."/>
            <person name="Stajich J.E."/>
            <person name="Bonito G."/>
        </authorList>
    </citation>
    <scope>NUCLEOTIDE SEQUENCE</scope>
    <source>
        <strain evidence="8">NVP60</strain>
    </source>
</reference>
<comment type="caution">
    <text evidence="8">The sequence shown here is derived from an EMBL/GenBank/DDBJ whole genome shotgun (WGS) entry which is preliminary data.</text>
</comment>
<feature type="chain" id="PRO_5040469819" description="NodB homology domain-containing protein" evidence="6">
    <location>
        <begin position="26"/>
        <end position="267"/>
    </location>
</feature>
<evidence type="ECO:0000256" key="1">
    <source>
        <dbReference type="ARBA" id="ARBA00001941"/>
    </source>
</evidence>
<dbReference type="CDD" id="cd10951">
    <property type="entry name" value="CE4_ClCDA_like"/>
    <property type="match status" value="1"/>
</dbReference>
<gene>
    <name evidence="8" type="ORF">BGZ97_012714</name>
</gene>
<keyword evidence="3 6" id="KW-0732">Signal</keyword>
<evidence type="ECO:0000256" key="2">
    <source>
        <dbReference type="ARBA" id="ARBA00022723"/>
    </source>
</evidence>
<sequence length="267" mass="29888">MAPFFRLASIAASLVSATMIAQNHASAIPAPILTPQSTTSELAKTNDAADAHLQYVDKREYGVITSCKVPGTVAMTFDDGPYKFTNQLLDQLKDAGVKATFFVNGHNIGDIYQYDWVVKRAYNEGHQIASHTWSHADLTRLSYNQIHRQMVQLDNAIESIIGVKPVYMRPPFGYLNGVAQRYLRDKGYKIVKWRVDTNDWAHPSNIDASLVAYKHSGGSGFIALEHDTLESTVNDLVPRAIQYAKNRGWELVTVGECLGVHQDDWYR</sequence>
<keyword evidence="4" id="KW-0378">Hydrolase</keyword>
<dbReference type="PANTHER" id="PTHR46471:SF2">
    <property type="entry name" value="CHITIN DEACETYLASE-RELATED"/>
    <property type="match status" value="1"/>
</dbReference>
<dbReference type="Proteomes" id="UP000823405">
    <property type="component" value="Unassembled WGS sequence"/>
</dbReference>
<name>A0A9P6R4T2_9FUNG</name>
<feature type="signal peptide" evidence="6">
    <location>
        <begin position="1"/>
        <end position="25"/>
    </location>
</feature>
<keyword evidence="9" id="KW-1185">Reference proteome</keyword>